<dbReference type="Proteomes" id="UP000663864">
    <property type="component" value="Unassembled WGS sequence"/>
</dbReference>
<accession>A0A815UCH0</accession>
<name>A0A815UCH0_9BILA</name>
<feature type="non-terminal residue" evidence="1">
    <location>
        <position position="1"/>
    </location>
</feature>
<comment type="caution">
    <text evidence="1">The sequence shown here is derived from an EMBL/GenBank/DDBJ whole genome shotgun (WGS) entry which is preliminary data.</text>
</comment>
<organism evidence="1 2">
    <name type="scientific">Rotaria sordida</name>
    <dbReference type="NCBI Taxonomy" id="392033"/>
    <lineage>
        <taxon>Eukaryota</taxon>
        <taxon>Metazoa</taxon>
        <taxon>Spiralia</taxon>
        <taxon>Gnathifera</taxon>
        <taxon>Rotifera</taxon>
        <taxon>Eurotatoria</taxon>
        <taxon>Bdelloidea</taxon>
        <taxon>Philodinida</taxon>
        <taxon>Philodinidae</taxon>
        <taxon>Rotaria</taxon>
    </lineage>
</organism>
<sequence>SPHECLNFNKQHDMHWRIEVSISLFVAYIYESQ</sequence>
<evidence type="ECO:0000313" key="1">
    <source>
        <dbReference type="EMBL" id="CAF1515767.1"/>
    </source>
</evidence>
<protein>
    <submittedName>
        <fullName evidence="1">Uncharacterized protein</fullName>
    </submittedName>
</protein>
<dbReference type="EMBL" id="CAJNOT010008179">
    <property type="protein sequence ID" value="CAF1515767.1"/>
    <property type="molecule type" value="Genomic_DNA"/>
</dbReference>
<gene>
    <name evidence="1" type="ORF">ZHD862_LOCUS38138</name>
</gene>
<proteinExistence type="predicted"/>
<evidence type="ECO:0000313" key="2">
    <source>
        <dbReference type="Proteomes" id="UP000663864"/>
    </source>
</evidence>
<reference evidence="1" key="1">
    <citation type="submission" date="2021-02" db="EMBL/GenBank/DDBJ databases">
        <authorList>
            <person name="Nowell W R."/>
        </authorList>
    </citation>
    <scope>NUCLEOTIDE SEQUENCE</scope>
</reference>
<dbReference type="AlphaFoldDB" id="A0A815UCH0"/>